<evidence type="ECO:0000256" key="7">
    <source>
        <dbReference type="ARBA" id="ARBA00023242"/>
    </source>
</evidence>
<dbReference type="GO" id="GO:0071013">
    <property type="term" value="C:catalytic step 2 spliceosome"/>
    <property type="evidence" value="ECO:0007669"/>
    <property type="project" value="TreeGrafter"/>
</dbReference>
<dbReference type="Pfam" id="PF01423">
    <property type="entry name" value="LSM"/>
    <property type="match status" value="1"/>
</dbReference>
<keyword evidence="6" id="KW-0508">mRNA splicing</keyword>
<comment type="similarity">
    <text evidence="2">Belongs to the snRNP Sm proteins family.</text>
</comment>
<dbReference type="PANTHER" id="PTHR13829">
    <property type="entry name" value="SNRNP CORE PROTEIN FAMILY MEMBER"/>
    <property type="match status" value="1"/>
</dbReference>
<comment type="subcellular location">
    <subcellularLocation>
        <location evidence="1">Nucleus</location>
    </subcellularLocation>
</comment>
<dbReference type="PANTHER" id="PTHR13829:SF2">
    <property type="entry name" value="U6 SNRNA-ASSOCIATED SM-LIKE PROTEIN LSM2"/>
    <property type="match status" value="1"/>
</dbReference>
<sequence>MATPPNNETAVRRELPLVLRILGKHFDPKAPVKIDGPAEKTVADRHFRIGRQRALYGIVAGGAAGFGVWKLMKSPRNALGAFMAGAGAIAGAVYGIGSIREEFFLDLMSIPNDQSEFARNCRDILQREMPDSVILKEVHRRMGVIGESSSMLQSAWDDAVQHNEAPTPVRSTPSRVLPEEHQVQQETTQWPSSMSSKDVFGSVMGGKQAPSNDNAKLFYSFFKTLVGKEVAVELKNDVALVGTLHSVDQYLNFKLVDVTVVEEHKYPQLMNMKNCFIRGSVVRYIQIAKADVDTELLQDAARREASANKSGAKK</sequence>
<proteinExistence type="inferred from homology"/>
<dbReference type="GO" id="GO:0046540">
    <property type="term" value="C:U4/U6 x U5 tri-snRNP complex"/>
    <property type="evidence" value="ECO:0007669"/>
    <property type="project" value="TreeGrafter"/>
</dbReference>
<accession>A0A1V9Z994</accession>
<reference evidence="11 12" key="1">
    <citation type="journal article" date="2014" name="Genome Biol. Evol.">
        <title>The secreted proteins of Achlya hypogyna and Thraustotheca clavata identify the ancestral oomycete secretome and reveal gene acquisitions by horizontal gene transfer.</title>
        <authorList>
            <person name="Misner I."/>
            <person name="Blouin N."/>
            <person name="Leonard G."/>
            <person name="Richards T.A."/>
            <person name="Lane C.E."/>
        </authorList>
    </citation>
    <scope>NUCLEOTIDE SEQUENCE [LARGE SCALE GENOMIC DNA]</scope>
    <source>
        <strain evidence="11 12">ATCC 48635</strain>
    </source>
</reference>
<comment type="caution">
    <text evidence="11">The sequence shown here is derived from an EMBL/GenBank/DDBJ whole genome shotgun (WGS) entry which is preliminary data.</text>
</comment>
<evidence type="ECO:0000259" key="10">
    <source>
        <dbReference type="PROSITE" id="PS52002"/>
    </source>
</evidence>
<evidence type="ECO:0000256" key="6">
    <source>
        <dbReference type="ARBA" id="ARBA00023187"/>
    </source>
</evidence>
<evidence type="ECO:0000256" key="9">
    <source>
        <dbReference type="SAM" id="Phobius"/>
    </source>
</evidence>
<keyword evidence="7" id="KW-0539">Nucleus</keyword>
<dbReference type="SMART" id="SM00651">
    <property type="entry name" value="Sm"/>
    <property type="match status" value="1"/>
</dbReference>
<keyword evidence="3" id="KW-0507">mRNA processing</keyword>
<gene>
    <name evidence="11" type="ORF">ACHHYP_01226</name>
</gene>
<feature type="transmembrane region" description="Helical" evidence="9">
    <location>
        <begin position="78"/>
        <end position="99"/>
    </location>
</feature>
<evidence type="ECO:0000256" key="4">
    <source>
        <dbReference type="ARBA" id="ARBA00022728"/>
    </source>
</evidence>
<feature type="domain" description="Sm" evidence="10">
    <location>
        <begin position="217"/>
        <end position="291"/>
    </location>
</feature>
<keyword evidence="8" id="KW-0687">Ribonucleoprotein</keyword>
<dbReference type="STRING" id="1202772.A0A1V9Z994"/>
<dbReference type="EMBL" id="JNBR01000361">
    <property type="protein sequence ID" value="OQR94477.1"/>
    <property type="molecule type" value="Genomic_DNA"/>
</dbReference>
<evidence type="ECO:0000256" key="1">
    <source>
        <dbReference type="ARBA" id="ARBA00004123"/>
    </source>
</evidence>
<evidence type="ECO:0000313" key="11">
    <source>
        <dbReference type="EMBL" id="OQR94477.1"/>
    </source>
</evidence>
<dbReference type="InterPro" id="IPR001163">
    <property type="entry name" value="Sm_dom_euk/arc"/>
</dbReference>
<dbReference type="SUPFAM" id="SSF50182">
    <property type="entry name" value="Sm-like ribonucleoproteins"/>
    <property type="match status" value="1"/>
</dbReference>
<evidence type="ECO:0000313" key="12">
    <source>
        <dbReference type="Proteomes" id="UP000243579"/>
    </source>
</evidence>
<dbReference type="InterPro" id="IPR010920">
    <property type="entry name" value="LSM_dom_sf"/>
</dbReference>
<evidence type="ECO:0000256" key="5">
    <source>
        <dbReference type="ARBA" id="ARBA00022884"/>
    </source>
</evidence>
<evidence type="ECO:0000256" key="2">
    <source>
        <dbReference type="ARBA" id="ARBA00006850"/>
    </source>
</evidence>
<dbReference type="CDD" id="cd01725">
    <property type="entry name" value="LSm2"/>
    <property type="match status" value="1"/>
</dbReference>
<dbReference type="GO" id="GO:0000398">
    <property type="term" value="P:mRNA splicing, via spliceosome"/>
    <property type="evidence" value="ECO:0007669"/>
    <property type="project" value="TreeGrafter"/>
</dbReference>
<dbReference type="Proteomes" id="UP000243579">
    <property type="component" value="Unassembled WGS sequence"/>
</dbReference>
<dbReference type="FunFam" id="2.30.30.100:FF:000009">
    <property type="entry name" value="U6 snRNA-associated Sm-like protein LSm2"/>
    <property type="match status" value="1"/>
</dbReference>
<dbReference type="AlphaFoldDB" id="A0A1V9Z994"/>
<dbReference type="GO" id="GO:0071011">
    <property type="term" value="C:precatalytic spliceosome"/>
    <property type="evidence" value="ECO:0007669"/>
    <property type="project" value="TreeGrafter"/>
</dbReference>
<keyword evidence="9" id="KW-1133">Transmembrane helix</keyword>
<evidence type="ECO:0000256" key="3">
    <source>
        <dbReference type="ARBA" id="ARBA00022664"/>
    </source>
</evidence>
<keyword evidence="9" id="KW-0812">Transmembrane</keyword>
<name>A0A1V9Z994_ACHHY</name>
<dbReference type="GO" id="GO:0000932">
    <property type="term" value="C:P-body"/>
    <property type="evidence" value="ECO:0007669"/>
    <property type="project" value="TreeGrafter"/>
</dbReference>
<dbReference type="GO" id="GO:0005688">
    <property type="term" value="C:U6 snRNP"/>
    <property type="evidence" value="ECO:0007669"/>
    <property type="project" value="TreeGrafter"/>
</dbReference>
<dbReference type="GO" id="GO:1990726">
    <property type="term" value="C:Lsm1-7-Pat1 complex"/>
    <property type="evidence" value="ECO:0007669"/>
    <property type="project" value="TreeGrafter"/>
</dbReference>
<dbReference type="OrthoDB" id="10256176at2759"/>
<dbReference type="GO" id="GO:0003723">
    <property type="term" value="F:RNA binding"/>
    <property type="evidence" value="ECO:0007669"/>
    <property type="project" value="UniProtKB-KW"/>
</dbReference>
<keyword evidence="5" id="KW-0694">RNA-binding</keyword>
<keyword evidence="9" id="KW-0472">Membrane</keyword>
<organism evidence="11 12">
    <name type="scientific">Achlya hypogyna</name>
    <name type="common">Oomycete</name>
    <name type="synonym">Protoachlya hypogyna</name>
    <dbReference type="NCBI Taxonomy" id="1202772"/>
    <lineage>
        <taxon>Eukaryota</taxon>
        <taxon>Sar</taxon>
        <taxon>Stramenopiles</taxon>
        <taxon>Oomycota</taxon>
        <taxon>Saprolegniomycetes</taxon>
        <taxon>Saprolegniales</taxon>
        <taxon>Achlyaceae</taxon>
        <taxon>Achlya</taxon>
    </lineage>
</organism>
<keyword evidence="4" id="KW-0747">Spliceosome</keyword>
<dbReference type="InterPro" id="IPR047575">
    <property type="entry name" value="Sm"/>
</dbReference>
<dbReference type="Gene3D" id="2.30.30.100">
    <property type="match status" value="1"/>
</dbReference>
<dbReference type="PROSITE" id="PS52002">
    <property type="entry name" value="SM"/>
    <property type="match status" value="1"/>
</dbReference>
<feature type="transmembrane region" description="Helical" evidence="9">
    <location>
        <begin position="54"/>
        <end position="72"/>
    </location>
</feature>
<protein>
    <submittedName>
        <fullName evidence="11">U6 snRNA-associated Sm-like protein LSm2</fullName>
    </submittedName>
</protein>
<evidence type="ECO:0000256" key="8">
    <source>
        <dbReference type="ARBA" id="ARBA00023274"/>
    </source>
</evidence>
<dbReference type="InterPro" id="IPR016654">
    <property type="entry name" value="U6_snRNA_Lsm2"/>
</dbReference>
<keyword evidence="12" id="KW-1185">Reference proteome</keyword>